<feature type="transmembrane region" description="Helical" evidence="6">
    <location>
        <begin position="187"/>
        <end position="208"/>
    </location>
</feature>
<dbReference type="Proteomes" id="UP000784435">
    <property type="component" value="Unassembled WGS sequence"/>
</dbReference>
<name>A0A921SMQ6_9MICO</name>
<sequence>MAEQDATRAGTGVGGGAATHGGGAAGAGQTVPAGASAAEAPVAPTRWTGYVRMLGPGIVLALASVGASDMVTTLNSGAVFGLALVWVFVVGLLLKYGLSEAIARLQLTADRSFLSHATDAGGRLFPMLLLIAELLVGLFFGAGVAAITTLVVQALFPALPFWPTLLVLVASAVVLLWIGRYSAVEKAMVGFAILMFLGIVSLAIGSLGDGDAQRTAMQTIVPVYPSDSPLAVLSLIGGVGGATGIMAYTYFVQEKRWSGPTWKSVVRVDLAFSYILIGVFAVAMTVVGAFWLFGQGHTIESNDAVFQVGDLIGDQLGAWAWVLFLLAFFCVTYSSLLGGFQGIAYVTGDCLRVIRRYPHQDAPEFAMSAKAVEFKIALVWLTVCTLGLLTVERVLGYDRPVTLVLVYAAISSFILPILAVLLLILLNRGSVAASLRNGWLSNSVLVLCLVLFTVLAGVQVVETVRGLMAL</sequence>
<dbReference type="AlphaFoldDB" id="A0A921SMQ6"/>
<dbReference type="GO" id="GO:0015086">
    <property type="term" value="F:cadmium ion transmembrane transporter activity"/>
    <property type="evidence" value="ECO:0007669"/>
    <property type="project" value="TreeGrafter"/>
</dbReference>
<feature type="compositionally biased region" description="Gly residues" evidence="5">
    <location>
        <begin position="11"/>
        <end position="26"/>
    </location>
</feature>
<evidence type="ECO:0000256" key="5">
    <source>
        <dbReference type="SAM" id="MobiDB-lite"/>
    </source>
</evidence>
<feature type="region of interest" description="Disordered" evidence="5">
    <location>
        <begin position="1"/>
        <end position="27"/>
    </location>
</feature>
<feature type="transmembrane region" description="Helical" evidence="6">
    <location>
        <begin position="228"/>
        <end position="251"/>
    </location>
</feature>
<keyword evidence="2 6" id="KW-0812">Transmembrane</keyword>
<dbReference type="Pfam" id="PF01566">
    <property type="entry name" value="Nramp"/>
    <property type="match status" value="1"/>
</dbReference>
<gene>
    <name evidence="7" type="ORF">K8V08_01620</name>
</gene>
<organism evidence="7 8">
    <name type="scientific">Brevibacterium senegalense</name>
    <dbReference type="NCBI Taxonomy" id="1033736"/>
    <lineage>
        <taxon>Bacteria</taxon>
        <taxon>Bacillati</taxon>
        <taxon>Actinomycetota</taxon>
        <taxon>Actinomycetes</taxon>
        <taxon>Micrococcales</taxon>
        <taxon>Brevibacteriaceae</taxon>
        <taxon>Brevibacterium</taxon>
    </lineage>
</organism>
<dbReference type="PANTHER" id="PTHR11706">
    <property type="entry name" value="SOLUTE CARRIER PROTEIN FAMILY 11 MEMBER"/>
    <property type="match status" value="1"/>
</dbReference>
<comment type="subcellular location">
    <subcellularLocation>
        <location evidence="1">Membrane</location>
        <topology evidence="1">Multi-pass membrane protein</topology>
    </subcellularLocation>
</comment>
<feature type="transmembrane region" description="Helical" evidence="6">
    <location>
        <begin position="74"/>
        <end position="94"/>
    </location>
</feature>
<evidence type="ECO:0000313" key="8">
    <source>
        <dbReference type="Proteomes" id="UP000784435"/>
    </source>
</evidence>
<evidence type="ECO:0000256" key="2">
    <source>
        <dbReference type="ARBA" id="ARBA00022692"/>
    </source>
</evidence>
<feature type="transmembrane region" description="Helical" evidence="6">
    <location>
        <begin position="376"/>
        <end position="395"/>
    </location>
</feature>
<evidence type="ECO:0000256" key="1">
    <source>
        <dbReference type="ARBA" id="ARBA00004141"/>
    </source>
</evidence>
<keyword evidence="4 6" id="KW-0472">Membrane</keyword>
<dbReference type="GO" id="GO:0034755">
    <property type="term" value="P:iron ion transmembrane transport"/>
    <property type="evidence" value="ECO:0007669"/>
    <property type="project" value="TreeGrafter"/>
</dbReference>
<feature type="transmembrane region" description="Helical" evidence="6">
    <location>
        <begin position="271"/>
        <end position="293"/>
    </location>
</feature>
<evidence type="ECO:0000313" key="7">
    <source>
        <dbReference type="EMBL" id="HJG79092.1"/>
    </source>
</evidence>
<feature type="transmembrane region" description="Helical" evidence="6">
    <location>
        <begin position="161"/>
        <end position="178"/>
    </location>
</feature>
<dbReference type="GO" id="GO:0005886">
    <property type="term" value="C:plasma membrane"/>
    <property type="evidence" value="ECO:0007669"/>
    <property type="project" value="TreeGrafter"/>
</dbReference>
<protein>
    <submittedName>
        <fullName evidence="7">Nramp family divalent metal transporter</fullName>
    </submittedName>
</protein>
<keyword evidence="3 6" id="KW-1133">Transmembrane helix</keyword>
<evidence type="ECO:0000256" key="3">
    <source>
        <dbReference type="ARBA" id="ARBA00022989"/>
    </source>
</evidence>
<feature type="transmembrane region" description="Helical" evidence="6">
    <location>
        <begin position="318"/>
        <end position="346"/>
    </location>
</feature>
<evidence type="ECO:0000256" key="6">
    <source>
        <dbReference type="SAM" id="Phobius"/>
    </source>
</evidence>
<feature type="transmembrane region" description="Helical" evidence="6">
    <location>
        <begin position="50"/>
        <end position="68"/>
    </location>
</feature>
<feature type="transmembrane region" description="Helical" evidence="6">
    <location>
        <begin position="128"/>
        <end position="155"/>
    </location>
</feature>
<feature type="transmembrane region" description="Helical" evidence="6">
    <location>
        <begin position="401"/>
        <end position="426"/>
    </location>
</feature>
<dbReference type="InterPro" id="IPR001046">
    <property type="entry name" value="NRAMP_fam"/>
</dbReference>
<reference evidence="7" key="1">
    <citation type="journal article" date="2021" name="PeerJ">
        <title>Extensive microbial diversity within the chicken gut microbiome revealed by metagenomics and culture.</title>
        <authorList>
            <person name="Gilroy R."/>
            <person name="Ravi A."/>
            <person name="Getino M."/>
            <person name="Pursley I."/>
            <person name="Horton D.L."/>
            <person name="Alikhan N.F."/>
            <person name="Baker D."/>
            <person name="Gharbi K."/>
            <person name="Hall N."/>
            <person name="Watson M."/>
            <person name="Adriaenssens E.M."/>
            <person name="Foster-Nyarko E."/>
            <person name="Jarju S."/>
            <person name="Secka A."/>
            <person name="Antonio M."/>
            <person name="Oren A."/>
            <person name="Chaudhuri R.R."/>
            <person name="La Ragione R."/>
            <person name="Hildebrand F."/>
            <person name="Pallen M.J."/>
        </authorList>
    </citation>
    <scope>NUCLEOTIDE SEQUENCE</scope>
    <source>
        <strain evidence="7">ChiGjej5B5-7349</strain>
    </source>
</reference>
<reference evidence="7" key="2">
    <citation type="submission" date="2021-09" db="EMBL/GenBank/DDBJ databases">
        <authorList>
            <person name="Gilroy R."/>
        </authorList>
    </citation>
    <scope>NUCLEOTIDE SEQUENCE</scope>
    <source>
        <strain evidence="7">ChiGjej5B5-7349</strain>
    </source>
</reference>
<dbReference type="GO" id="GO:0005384">
    <property type="term" value="F:manganese ion transmembrane transporter activity"/>
    <property type="evidence" value="ECO:0007669"/>
    <property type="project" value="TreeGrafter"/>
</dbReference>
<proteinExistence type="predicted"/>
<feature type="transmembrane region" description="Helical" evidence="6">
    <location>
        <begin position="438"/>
        <end position="461"/>
    </location>
</feature>
<accession>A0A921SMQ6</accession>
<evidence type="ECO:0000256" key="4">
    <source>
        <dbReference type="ARBA" id="ARBA00023136"/>
    </source>
</evidence>
<dbReference type="PANTHER" id="PTHR11706:SF3">
    <property type="entry name" value="METAL ION TRANSPORT PROTEIN"/>
    <property type="match status" value="1"/>
</dbReference>
<comment type="caution">
    <text evidence="7">The sequence shown here is derived from an EMBL/GenBank/DDBJ whole genome shotgun (WGS) entry which is preliminary data.</text>
</comment>
<dbReference type="EMBL" id="DYUK01000033">
    <property type="protein sequence ID" value="HJG79092.1"/>
    <property type="molecule type" value="Genomic_DNA"/>
</dbReference>
<dbReference type="NCBIfam" id="NF037982">
    <property type="entry name" value="Nramp_1"/>
    <property type="match status" value="2"/>
</dbReference>